<evidence type="ECO:0000313" key="3">
    <source>
        <dbReference type="EMBL" id="SPC93792.1"/>
    </source>
</evidence>
<dbReference type="EMBL" id="OIVN01001424">
    <property type="protein sequence ID" value="SPC93789.1"/>
    <property type="molecule type" value="Genomic_DNA"/>
</dbReference>
<accession>A0A2N9G367</accession>
<feature type="region of interest" description="Disordered" evidence="1">
    <location>
        <begin position="66"/>
        <end position="87"/>
    </location>
</feature>
<name>A0A2N9G367_FAGSY</name>
<gene>
    <name evidence="2" type="ORF">FSB_LOCUS21671</name>
    <name evidence="3" type="ORF">FSB_LOCUS21674</name>
</gene>
<dbReference type="EMBL" id="OIVN01001424">
    <property type="protein sequence ID" value="SPC93792.1"/>
    <property type="molecule type" value="Genomic_DNA"/>
</dbReference>
<protein>
    <submittedName>
        <fullName evidence="2">Uncharacterized protein</fullName>
    </submittedName>
</protein>
<reference evidence="2" key="1">
    <citation type="submission" date="2018-02" db="EMBL/GenBank/DDBJ databases">
        <authorList>
            <person name="Cohen D.B."/>
            <person name="Kent A.D."/>
        </authorList>
    </citation>
    <scope>NUCLEOTIDE SEQUENCE</scope>
</reference>
<sequence>MEENKKNQSLSMSSLSALVKVPLFPSAPSPWSNEIGNNHEILSGSLSVHGEVAPLDKGYVPPSAPSPCTVGVNHDEKSDGNCPPVGA</sequence>
<dbReference type="AlphaFoldDB" id="A0A2N9G367"/>
<evidence type="ECO:0000313" key="2">
    <source>
        <dbReference type="EMBL" id="SPC93789.1"/>
    </source>
</evidence>
<organism evidence="2">
    <name type="scientific">Fagus sylvatica</name>
    <name type="common">Beechnut</name>
    <dbReference type="NCBI Taxonomy" id="28930"/>
    <lineage>
        <taxon>Eukaryota</taxon>
        <taxon>Viridiplantae</taxon>
        <taxon>Streptophyta</taxon>
        <taxon>Embryophyta</taxon>
        <taxon>Tracheophyta</taxon>
        <taxon>Spermatophyta</taxon>
        <taxon>Magnoliopsida</taxon>
        <taxon>eudicotyledons</taxon>
        <taxon>Gunneridae</taxon>
        <taxon>Pentapetalae</taxon>
        <taxon>rosids</taxon>
        <taxon>fabids</taxon>
        <taxon>Fagales</taxon>
        <taxon>Fagaceae</taxon>
        <taxon>Fagus</taxon>
    </lineage>
</organism>
<proteinExistence type="predicted"/>
<evidence type="ECO:0000256" key="1">
    <source>
        <dbReference type="SAM" id="MobiDB-lite"/>
    </source>
</evidence>